<proteinExistence type="predicted"/>
<evidence type="ECO:0000256" key="1">
    <source>
        <dbReference type="SAM" id="MobiDB-lite"/>
    </source>
</evidence>
<gene>
    <name evidence="2" type="ORF">SAMN04489764_0296</name>
</gene>
<feature type="compositionally biased region" description="Basic and acidic residues" evidence="1">
    <location>
        <begin position="109"/>
        <end position="118"/>
    </location>
</feature>
<evidence type="ECO:0000313" key="2">
    <source>
        <dbReference type="EMBL" id="SDQ34128.1"/>
    </source>
</evidence>
<protein>
    <submittedName>
        <fullName evidence="2">Uncharacterized protein</fullName>
    </submittedName>
</protein>
<accession>A0A1H1A3A6</accession>
<evidence type="ECO:0000313" key="3">
    <source>
        <dbReference type="Proteomes" id="UP000217103"/>
    </source>
</evidence>
<dbReference type="Proteomes" id="UP000217103">
    <property type="component" value="Unassembled WGS sequence"/>
</dbReference>
<sequence>MQRDAPVVELLVGFGPGQAASPSGLPGFDETARASAGHWTCFWNRGGRWTCPAATTPAPEPERRVVLSQHLTAIHCAGSLTPQETGLTARGWDGDGGRPAPGFPPGWTVRHEGLSPMP</sequence>
<organism evidence="2 3">
    <name type="scientific">Thermostaphylospora chromogena</name>
    <dbReference type="NCBI Taxonomy" id="35622"/>
    <lineage>
        <taxon>Bacteria</taxon>
        <taxon>Bacillati</taxon>
        <taxon>Actinomycetota</taxon>
        <taxon>Actinomycetes</taxon>
        <taxon>Streptosporangiales</taxon>
        <taxon>Thermomonosporaceae</taxon>
        <taxon>Thermostaphylospora</taxon>
    </lineage>
</organism>
<dbReference type="EMBL" id="FNKK01000002">
    <property type="protein sequence ID" value="SDQ34128.1"/>
    <property type="molecule type" value="Genomic_DNA"/>
</dbReference>
<keyword evidence="3" id="KW-1185">Reference proteome</keyword>
<reference evidence="2 3" key="1">
    <citation type="submission" date="2016-10" db="EMBL/GenBank/DDBJ databases">
        <authorList>
            <person name="de Groot N.N."/>
        </authorList>
    </citation>
    <scope>NUCLEOTIDE SEQUENCE [LARGE SCALE GENOMIC DNA]</scope>
    <source>
        <strain evidence="2 3">DSM 43794</strain>
    </source>
</reference>
<feature type="region of interest" description="Disordered" evidence="1">
    <location>
        <begin position="83"/>
        <end position="118"/>
    </location>
</feature>
<dbReference type="AlphaFoldDB" id="A0A1H1A3A6"/>
<dbReference type="STRING" id="35622.SAMN04489764_0296"/>
<name>A0A1H1A3A6_9ACTN</name>